<feature type="region of interest" description="Disordered" evidence="1">
    <location>
        <begin position="37"/>
        <end position="101"/>
    </location>
</feature>
<reference evidence="2 3" key="1">
    <citation type="journal article" date="2011" name="Proc. Natl. Acad. Sci. U.S.A.">
        <title>Evolutionary erosion of yeast sex chromosomes by mating-type switching accidents.</title>
        <authorList>
            <person name="Gordon J.L."/>
            <person name="Armisen D."/>
            <person name="Proux-Wera E."/>
            <person name="Oheigeartaigh S.S."/>
            <person name="Byrne K.P."/>
            <person name="Wolfe K.H."/>
        </authorList>
    </citation>
    <scope>NUCLEOTIDE SEQUENCE [LARGE SCALE GENOMIC DNA]</scope>
    <source>
        <strain evidence="3">ATCC 24235 / CBS 4417 / NBRC 1672 / NRRL Y-8282 / UCD 70-5</strain>
    </source>
</reference>
<dbReference type="HOGENOM" id="CLU_391365_0_0_1"/>
<dbReference type="STRING" id="1071381.G8BVZ1"/>
<dbReference type="EMBL" id="HE612862">
    <property type="protein sequence ID" value="CCE64069.1"/>
    <property type="molecule type" value="Genomic_DNA"/>
</dbReference>
<keyword evidence="3" id="KW-1185">Reference proteome</keyword>
<accession>G8BVZ1</accession>
<feature type="region of interest" description="Disordered" evidence="1">
    <location>
        <begin position="307"/>
        <end position="371"/>
    </location>
</feature>
<feature type="compositionally biased region" description="Low complexity" evidence="1">
    <location>
        <begin position="323"/>
        <end position="334"/>
    </location>
</feature>
<dbReference type="Proteomes" id="UP000005666">
    <property type="component" value="Chromosome 7"/>
</dbReference>
<name>G8BVZ1_TETPH</name>
<evidence type="ECO:0000313" key="2">
    <source>
        <dbReference type="EMBL" id="CCE64069.1"/>
    </source>
</evidence>
<sequence>MDAGLSAISRKVGVPTKKYNTMQDKMNIRRNLIDDGTYLPNVTMNNGNVNSQYNPQPNNMMQMQSQQQGPSCNNRPNYNYSDQNNFNNPQYDPSKNYKMAPNMYNRPYNSMSSNNVQQPKSFSNNSSVTSFIKKTGSTLSFPRMKKKDKHDGFDDDEEEGVDFDFDINISNPKEYSFKDIPGNIHKKDIFNHDFSMNPVIPTQYTNDKGRMSNSQYRKYKMSQQKKNLQSQHAINNQTIRYQNVQHTQKNYPNTYMKSHSLTNVGSNYPNQPNNKNMVYQQQQYGNNQSNSMSLNSLYRNNIQSQRNWNQQSAGIPSGNNQLTSSPTIPSIVISENRETIKSTDFQSNSSYSSKNSEKSTTPNTSAESLNYNLNNTYSNKLVMDQKNSPLRNEVSSTSNGITTIESEQRLTTLTAQLKYKTDLLESQENLFKEKETDYTNRIKVKDDKINSLISSREEEIEFEVKQKELEYESKYNEQRAAFEQIISKKDKTIEQLTEYIASLNIAKEISQERGVYQNNETILKTVNDNITNDIKKNNDVYANSSENTKVDPISCSSSVNDQSIDNRLSDKGRKISNNNLNMDYLKTLQAINEKIKNRDTTDIDAIVTHGNTHVNRLLKDNQALTEELTLISEELVNSISREISLDKTLKELKEAHRNNEHSIYILKQELETEIRKKSKTIIELIKKLNDERVKRFIADERLITN</sequence>
<feature type="compositionally biased region" description="Polar residues" evidence="1">
    <location>
        <begin position="40"/>
        <end position="50"/>
    </location>
</feature>
<protein>
    <submittedName>
        <fullName evidence="2">Uncharacterized protein</fullName>
    </submittedName>
</protein>
<gene>
    <name evidence="2" type="primary">TPHA0G02330</name>
    <name evidence="2" type="ordered locus">TPHA_0G02330</name>
</gene>
<feature type="compositionally biased region" description="Low complexity" evidence="1">
    <location>
        <begin position="51"/>
        <end position="90"/>
    </location>
</feature>
<proteinExistence type="predicted"/>
<evidence type="ECO:0000256" key="1">
    <source>
        <dbReference type="SAM" id="MobiDB-lite"/>
    </source>
</evidence>
<dbReference type="AlphaFoldDB" id="G8BVZ1"/>
<dbReference type="GeneID" id="11535729"/>
<dbReference type="KEGG" id="tpf:TPHA_0G02330"/>
<dbReference type="RefSeq" id="XP_003686503.1">
    <property type="nucleotide sequence ID" value="XM_003686455.1"/>
</dbReference>
<organism evidence="2 3">
    <name type="scientific">Tetrapisispora phaffii (strain ATCC 24235 / CBS 4417 / NBRC 1672 / NRRL Y-8282 / UCD 70-5)</name>
    <name type="common">Yeast</name>
    <name type="synonym">Fabospora phaffii</name>
    <dbReference type="NCBI Taxonomy" id="1071381"/>
    <lineage>
        <taxon>Eukaryota</taxon>
        <taxon>Fungi</taxon>
        <taxon>Dikarya</taxon>
        <taxon>Ascomycota</taxon>
        <taxon>Saccharomycotina</taxon>
        <taxon>Saccharomycetes</taxon>
        <taxon>Saccharomycetales</taxon>
        <taxon>Saccharomycetaceae</taxon>
        <taxon>Tetrapisispora</taxon>
    </lineage>
</organism>
<evidence type="ECO:0000313" key="3">
    <source>
        <dbReference type="Proteomes" id="UP000005666"/>
    </source>
</evidence>
<feature type="compositionally biased region" description="Polar residues" evidence="1">
    <location>
        <begin position="307"/>
        <end position="322"/>
    </location>
</feature>